<dbReference type="PROSITE" id="PS51904">
    <property type="entry name" value="GLYCOSYL_HYDROL_F25_2"/>
    <property type="match status" value="1"/>
</dbReference>
<proteinExistence type="inferred from homology"/>
<evidence type="ECO:0000256" key="4">
    <source>
        <dbReference type="RuleBase" id="RU361176"/>
    </source>
</evidence>
<dbReference type="PROSITE" id="PS00953">
    <property type="entry name" value="GLYCOSYL_HYDROL_F25_1"/>
    <property type="match status" value="1"/>
</dbReference>
<dbReference type="EMBL" id="RZNX01000011">
    <property type="protein sequence ID" value="RUT28145.1"/>
    <property type="molecule type" value="Genomic_DNA"/>
</dbReference>
<dbReference type="EC" id="3.2.1.17" evidence="4"/>
<dbReference type="RefSeq" id="WP_127200689.1">
    <property type="nucleotide sequence ID" value="NZ_RZNX01000011.1"/>
</dbReference>
<dbReference type="PANTHER" id="PTHR34135:SF2">
    <property type="entry name" value="LYSOZYME"/>
    <property type="match status" value="1"/>
</dbReference>
<dbReference type="PANTHER" id="PTHR34135">
    <property type="entry name" value="LYSOZYME"/>
    <property type="match status" value="1"/>
</dbReference>
<evidence type="ECO:0000256" key="1">
    <source>
        <dbReference type="ARBA" id="ARBA00010646"/>
    </source>
</evidence>
<dbReference type="Gene3D" id="3.20.20.80">
    <property type="entry name" value="Glycosidases"/>
    <property type="match status" value="1"/>
</dbReference>
<sequence length="272" mass="30188">MQTRSGNHAQGIDVSHWQGSIDWQKVRAAGKSFVFIKATESSRYTDDHFFTYLKGAKAAGLLVGAYHFTRAAKPADVKDEVDHFLKVINQAGGMSSFDLPFVLDAETKEARTRANVTATVRSWVDEFKRQTGVTPLLYTYPSFIEGYLDSSLADVPLWYAYYSNVPPVNKSGWKSWQFLQYTSEGKVPGISGNVDLNEYKGSEAELMAVYKKGNDGSESPANNHEVPAWKESGRQWLIDHAGISSDWKAEDPVDIGTLGAILAKFTSRNIDS</sequence>
<name>A0A3S1D743_9BACL</name>
<dbReference type="GO" id="GO:0009253">
    <property type="term" value="P:peptidoglycan catabolic process"/>
    <property type="evidence" value="ECO:0007669"/>
    <property type="project" value="InterPro"/>
</dbReference>
<dbReference type="SMART" id="SM00641">
    <property type="entry name" value="Glyco_25"/>
    <property type="match status" value="1"/>
</dbReference>
<evidence type="ECO:0000313" key="5">
    <source>
        <dbReference type="EMBL" id="RUT28145.1"/>
    </source>
</evidence>
<dbReference type="OrthoDB" id="9802228at2"/>
<dbReference type="InterPro" id="IPR002053">
    <property type="entry name" value="Glyco_hydro_25"/>
</dbReference>
<accession>A0A3S1D743</accession>
<dbReference type="CDD" id="cd00599">
    <property type="entry name" value="GH25_muramidase"/>
    <property type="match status" value="1"/>
</dbReference>
<dbReference type="AlphaFoldDB" id="A0A3S1D743"/>
<keyword evidence="6" id="KW-1185">Reference proteome</keyword>
<dbReference type="Pfam" id="PF01183">
    <property type="entry name" value="Glyco_hydro_25"/>
    <property type="match status" value="1"/>
</dbReference>
<evidence type="ECO:0000256" key="3">
    <source>
        <dbReference type="ARBA" id="ARBA00023295"/>
    </source>
</evidence>
<dbReference type="InterPro" id="IPR017853">
    <property type="entry name" value="GH"/>
</dbReference>
<gene>
    <name evidence="5" type="ORF">EJP77_18205</name>
</gene>
<reference evidence="5 6" key="1">
    <citation type="submission" date="2018-12" db="EMBL/GenBank/DDBJ databases">
        <authorList>
            <person name="Sun L."/>
            <person name="Chen Z."/>
        </authorList>
    </citation>
    <scope>NUCLEOTIDE SEQUENCE [LARGE SCALE GENOMIC DNA]</scope>
    <source>
        <strain evidence="5 6">3-5-3</strain>
    </source>
</reference>
<evidence type="ECO:0000256" key="2">
    <source>
        <dbReference type="ARBA" id="ARBA00022801"/>
    </source>
</evidence>
<comment type="similarity">
    <text evidence="1 4">Belongs to the glycosyl hydrolase 25 family.</text>
</comment>
<dbReference type="Proteomes" id="UP000272464">
    <property type="component" value="Unassembled WGS sequence"/>
</dbReference>
<dbReference type="GO" id="GO:0016998">
    <property type="term" value="P:cell wall macromolecule catabolic process"/>
    <property type="evidence" value="ECO:0007669"/>
    <property type="project" value="InterPro"/>
</dbReference>
<keyword evidence="3 4" id="KW-0326">Glycosidase</keyword>
<dbReference type="GO" id="GO:0003796">
    <property type="term" value="F:lysozyme activity"/>
    <property type="evidence" value="ECO:0007669"/>
    <property type="project" value="UniProtKB-EC"/>
</dbReference>
<protein>
    <recommendedName>
        <fullName evidence="4">Lysozyme</fullName>
        <ecNumber evidence="4">3.2.1.17</ecNumber>
    </recommendedName>
</protein>
<keyword evidence="2 4" id="KW-0378">Hydrolase</keyword>
<comment type="caution">
    <text evidence="5">The sequence shown here is derived from an EMBL/GenBank/DDBJ whole genome shotgun (WGS) entry which is preliminary data.</text>
</comment>
<dbReference type="GO" id="GO:0016052">
    <property type="term" value="P:carbohydrate catabolic process"/>
    <property type="evidence" value="ECO:0007669"/>
    <property type="project" value="TreeGrafter"/>
</dbReference>
<dbReference type="SUPFAM" id="SSF51445">
    <property type="entry name" value="(Trans)glycosidases"/>
    <property type="match status" value="1"/>
</dbReference>
<dbReference type="InterPro" id="IPR018077">
    <property type="entry name" value="Glyco_hydro_fam25_subgr"/>
</dbReference>
<dbReference type="InterPro" id="IPR008270">
    <property type="entry name" value="Glyco_hydro_25_AS"/>
</dbReference>
<organism evidence="5 6">
    <name type="scientific">Paenibacillus zeisoli</name>
    <dbReference type="NCBI Taxonomy" id="2496267"/>
    <lineage>
        <taxon>Bacteria</taxon>
        <taxon>Bacillati</taxon>
        <taxon>Bacillota</taxon>
        <taxon>Bacilli</taxon>
        <taxon>Bacillales</taxon>
        <taxon>Paenibacillaceae</taxon>
        <taxon>Paenibacillus</taxon>
    </lineage>
</organism>
<evidence type="ECO:0000313" key="6">
    <source>
        <dbReference type="Proteomes" id="UP000272464"/>
    </source>
</evidence>
<comment type="catalytic activity">
    <reaction evidence="4">
        <text>Hydrolysis of (1-&gt;4)-beta-linkages between N-acetylmuramic acid and N-acetyl-D-glucosamine residues in a peptidoglycan and between N-acetyl-D-glucosamine residues in chitodextrins.</text>
        <dbReference type="EC" id="3.2.1.17"/>
    </reaction>
</comment>